<dbReference type="PANTHER" id="PTHR31987:SF1">
    <property type="entry name" value="GLUTAMINASE A"/>
    <property type="match status" value="1"/>
</dbReference>
<dbReference type="HOGENOM" id="CLU_008020_2_0_10"/>
<organism evidence="5 6">
    <name type="scientific">Fibrella aestuarina BUZ 2</name>
    <dbReference type="NCBI Taxonomy" id="1166018"/>
    <lineage>
        <taxon>Bacteria</taxon>
        <taxon>Pseudomonadati</taxon>
        <taxon>Bacteroidota</taxon>
        <taxon>Cytophagia</taxon>
        <taxon>Cytophagales</taxon>
        <taxon>Spirosomataceae</taxon>
        <taxon>Fibrella</taxon>
    </lineage>
</organism>
<reference evidence="5 6" key="1">
    <citation type="journal article" date="2012" name="J. Bacteriol.">
        <title>Genome Sequence of Fibrella aestuarina BUZ 2T, a Filamentous Marine Bacterium.</title>
        <authorList>
            <person name="Filippini M."/>
            <person name="Qi W."/>
            <person name="Blom J."/>
            <person name="Goesmann A."/>
            <person name="Smits T.H."/>
            <person name="Bagheri H.C."/>
        </authorList>
    </citation>
    <scope>NUCLEOTIDE SEQUENCE [LARGE SCALE GENOMIC DNA]</scope>
    <source>
        <strain evidence="6">BUZ 2T</strain>
    </source>
</reference>
<dbReference type="AlphaFoldDB" id="I0K5N1"/>
<evidence type="ECO:0000313" key="6">
    <source>
        <dbReference type="Proteomes" id="UP000011058"/>
    </source>
</evidence>
<dbReference type="STRING" id="1166018.FAES_1424"/>
<keyword evidence="6" id="KW-1185">Reference proteome</keyword>
<feature type="domain" description="DUF4964" evidence="2">
    <location>
        <begin position="50"/>
        <end position="110"/>
    </location>
</feature>
<feature type="domain" description="Glutaminase A N-terminal" evidence="4">
    <location>
        <begin position="275"/>
        <end position="516"/>
    </location>
</feature>
<dbReference type="KEGG" id="fae:FAES_1424"/>
<dbReference type="Gene3D" id="2.60.120.260">
    <property type="entry name" value="Galactose-binding domain-like"/>
    <property type="match status" value="1"/>
</dbReference>
<accession>I0K5N1</accession>
<dbReference type="Pfam" id="PF17168">
    <property type="entry name" value="DUF5127"/>
    <property type="match status" value="1"/>
</dbReference>
<sequence length="867" mass="96621">MLYRYNNCVIPFSFKGKLVFALFLVTMNITDCLAQPTARLTNLSAALPGAASAALNPPATPLITVDPYTSIWSFGDQLNDQPTRHWTGRPHDLNGLIRVDGRLYRFMGNPMFAGDTLVRPGARVTQEARFQTEAPDNDRWMQPDFDDSHWLRGLAPFGSRPTDRTPWKTPDIWVRREVMLDQLPKGRLLVSASYNDNYELFINGQRVAQASGVSARYELTSTNRAISELLKPGRNVIAFHSQNFGGQQFVDVGLLQERTLDLRAATQTGKSMSATQSRYTFEAGGVGLTVTFMAPLLMDNLDVLSRPVQYVSYQVRSIDGQQHRVELYQDASSDIAIDNPGQTVTWRRGRVAASSAKQLPLNWLRVGTAEQPVLGKKGDNVRIDWGYLYVAAPANPGISHRIGTLAGAINQFEREGIVSDIRAGGRPLMLTDSAVVLSTSFDLGMVSEKAVERHLLVGYDDRQSINYFGKPLNAWWRRYDKQSTDAAMEQALQAAEADYPTLQKACSAFDQTLYADALKAGGDTYADLCVLAYRQAIAAHKLVANPAQTGAPQPLFFSKENFSNGSIGTVDVTYPSAPLFLKYNPTLLKGMMEPIFEYSESGRWTKPFAAHDVGTYPIATGQTYGEDMPVEECGNMLVLTAALAHVEGNANYARRHWPVLTTWVEYLKKEGFDPANQLCTDDFAGHIARNANLSIKAIMGIASYGYMAGKLGDKQTETTYLTLARDMARKWMELAKDPSGTHYTLTFENPGTWSQKYNLVWDKLLGLNIFPIEVAQQEVAFYLTKQQPFGLPLDSRRTYTKSDWIVWTATLATTQADFEALIQPIRRFVTESPDRVPLNDWHETTNGHKVGFQARSVVGGYFIKMLE</sequence>
<evidence type="ECO:0000259" key="4">
    <source>
        <dbReference type="Pfam" id="PF17168"/>
    </source>
</evidence>
<evidence type="ECO:0000313" key="5">
    <source>
        <dbReference type="EMBL" id="CCG99434.1"/>
    </source>
</evidence>
<dbReference type="EMBL" id="HE796683">
    <property type="protein sequence ID" value="CCG99434.1"/>
    <property type="molecule type" value="Genomic_DNA"/>
</dbReference>
<dbReference type="Pfam" id="PF16334">
    <property type="entry name" value="DUF4964"/>
    <property type="match status" value="1"/>
</dbReference>
<dbReference type="PATRIC" id="fig|1166018.3.peg.3155"/>
<dbReference type="Proteomes" id="UP000011058">
    <property type="component" value="Chromosome"/>
</dbReference>
<evidence type="ECO:0000259" key="2">
    <source>
        <dbReference type="Pfam" id="PF16334"/>
    </source>
</evidence>
<dbReference type="InterPro" id="IPR032514">
    <property type="entry name" value="GtaA_central"/>
</dbReference>
<dbReference type="InterPro" id="IPR033433">
    <property type="entry name" value="GtaA_N"/>
</dbReference>
<dbReference type="SUPFAM" id="SSF49785">
    <property type="entry name" value="Galactose-binding domain-like"/>
    <property type="match status" value="1"/>
</dbReference>
<evidence type="ECO:0000259" key="3">
    <source>
        <dbReference type="Pfam" id="PF16335"/>
    </source>
</evidence>
<keyword evidence="1" id="KW-0732">Signal</keyword>
<dbReference type="PANTHER" id="PTHR31987">
    <property type="entry name" value="GLUTAMINASE A-RELATED"/>
    <property type="match status" value="1"/>
</dbReference>
<dbReference type="InterPro" id="IPR052743">
    <property type="entry name" value="Glutaminase_GtaA"/>
</dbReference>
<feature type="signal peptide" evidence="1">
    <location>
        <begin position="1"/>
        <end position="34"/>
    </location>
</feature>
<name>I0K5N1_9BACT</name>
<dbReference type="InterPro" id="IPR008979">
    <property type="entry name" value="Galactose-bd-like_sf"/>
</dbReference>
<dbReference type="eggNOG" id="COG3250">
    <property type="taxonomic scope" value="Bacteria"/>
</dbReference>
<proteinExistence type="predicted"/>
<gene>
    <name evidence="5" type="ORF">FAES_1424</name>
</gene>
<feature type="domain" description="Glutaminase A central" evidence="3">
    <location>
        <begin position="522"/>
        <end position="864"/>
    </location>
</feature>
<evidence type="ECO:0000256" key="1">
    <source>
        <dbReference type="SAM" id="SignalP"/>
    </source>
</evidence>
<dbReference type="InterPro" id="IPR032515">
    <property type="entry name" value="DUF4964"/>
</dbReference>
<protein>
    <submittedName>
        <fullName evidence="5">Glutaminase A</fullName>
    </submittedName>
</protein>
<feature type="chain" id="PRO_5003629896" evidence="1">
    <location>
        <begin position="35"/>
        <end position="867"/>
    </location>
</feature>
<dbReference type="Pfam" id="PF16335">
    <property type="entry name" value="GtaA_6_Hairpin"/>
    <property type="match status" value="1"/>
</dbReference>